<dbReference type="GO" id="GO:0006044">
    <property type="term" value="P:N-acetylglucosamine metabolic process"/>
    <property type="evidence" value="ECO:0007669"/>
    <property type="project" value="TreeGrafter"/>
</dbReference>
<evidence type="ECO:0000256" key="1">
    <source>
        <dbReference type="SAM" id="MobiDB-lite"/>
    </source>
</evidence>
<dbReference type="GO" id="GO:0016020">
    <property type="term" value="C:membrane"/>
    <property type="evidence" value="ECO:0007669"/>
    <property type="project" value="InterPro"/>
</dbReference>
<feature type="compositionally biased region" description="Basic residues" evidence="1">
    <location>
        <begin position="24"/>
        <end position="34"/>
    </location>
</feature>
<name>A0A7M7IQA5_NASVI</name>
<dbReference type="EnsemblMetazoa" id="XM_016982639">
    <property type="protein sequence ID" value="XP_016838128"/>
    <property type="gene ID" value="LOC100680240"/>
</dbReference>
<keyword evidence="2" id="KW-1133">Transmembrane helix</keyword>
<reference evidence="3" key="1">
    <citation type="submission" date="2021-01" db="UniProtKB">
        <authorList>
            <consortium name="EnsemblMetazoa"/>
        </authorList>
    </citation>
    <scope>IDENTIFICATION</scope>
</reference>
<feature type="transmembrane region" description="Helical" evidence="2">
    <location>
        <begin position="114"/>
        <end position="132"/>
    </location>
</feature>
<organism evidence="3 4">
    <name type="scientific">Nasonia vitripennis</name>
    <name type="common">Parasitic wasp</name>
    <dbReference type="NCBI Taxonomy" id="7425"/>
    <lineage>
        <taxon>Eukaryota</taxon>
        <taxon>Metazoa</taxon>
        <taxon>Ecdysozoa</taxon>
        <taxon>Arthropoda</taxon>
        <taxon>Hexapoda</taxon>
        <taxon>Insecta</taxon>
        <taxon>Pterygota</taxon>
        <taxon>Neoptera</taxon>
        <taxon>Endopterygota</taxon>
        <taxon>Hymenoptera</taxon>
        <taxon>Apocrita</taxon>
        <taxon>Proctotrupomorpha</taxon>
        <taxon>Chalcidoidea</taxon>
        <taxon>Pteromalidae</taxon>
        <taxon>Pteromalinae</taxon>
        <taxon>Nasonia</taxon>
    </lineage>
</organism>
<dbReference type="Pfam" id="PF04724">
    <property type="entry name" value="Glyco_transf_17"/>
    <property type="match status" value="1"/>
</dbReference>
<dbReference type="GeneID" id="100680240"/>
<dbReference type="Proteomes" id="UP000002358">
    <property type="component" value="Chromosome 2"/>
</dbReference>
<evidence type="ECO:0008006" key="5">
    <source>
        <dbReference type="Google" id="ProtNLM"/>
    </source>
</evidence>
<dbReference type="InParanoid" id="A0A7M7IQA5"/>
<dbReference type="PANTHER" id="PTHR12224">
    <property type="entry name" value="BETA-1,4-MANNOSYL-GLYCOPROTEIN BETA-1,4-N-ACETYLGLUCOSAMINYL-TRANSFERASE"/>
    <property type="match status" value="1"/>
</dbReference>
<dbReference type="GO" id="GO:0003830">
    <property type="term" value="F:beta-1,4-mannosylglycoprotein 4-beta-N-acetylglucosaminyltransferase activity"/>
    <property type="evidence" value="ECO:0007669"/>
    <property type="project" value="InterPro"/>
</dbReference>
<dbReference type="PANTHER" id="PTHR12224:SF0">
    <property type="entry name" value="BETA-1,4-MANNOSYL-GLYCOPROTEIN 4-BETA-N-ACETYLGLUCOSAMINYLTRANSFERASE"/>
    <property type="match status" value="1"/>
</dbReference>
<dbReference type="CTD" id="4248"/>
<evidence type="ECO:0000313" key="3">
    <source>
        <dbReference type="EnsemblMetazoa" id="XP_016838128"/>
    </source>
</evidence>
<accession>A0A7M7IQA5</accession>
<evidence type="ECO:0000313" key="4">
    <source>
        <dbReference type="Proteomes" id="UP000002358"/>
    </source>
</evidence>
<proteinExistence type="predicted"/>
<sequence length="537" mass="61305">MKNSRKVRCPARRSRISPLNASNRGKHQPRRRVAPAHQAAAAAAAAGSSRGRAASSSSSSSGDSKSSSSDEEGSSFSSAPLKQQDCSADKKQQQNNQSEKEGDEAMQVRLDWKLALLYTLLVLQVLIVMIYVSSTPHMADLNAPALRDTVTFVDLPEAPQAYYENKSMELRIVTGETTLRDVKTFRLFQAYNQTLCWRGGVNDRRMRRDAVDQQSASDRCSCNQGWHGSDCGQPEVVWRAIMASKQNVRLKRRKVARRVIHTFYIHDHNSAIAEVIVEELYPVVDLFVVCDFSLAEDNFRHKLAKGFLAEQQDKILYVNVASKVRKPARVISKYVWERVKKVVKNIRDDDIYVTTDAEQILNARALMFLKSYDGWPQPIGFRLRWSVFGFFWQHPLKTTITIGACTVGLMREAHRFNSLVLEKELTNEVDTERENLGLVIGDLNHYGGWYCQFCQGPANIIVALRAKNKTRELVIEHNVDVPFVEDLIGTGMWFDEKTSLLRAYKSRESYYAPETVMNKTWKYDWLVENFYAKLDYY</sequence>
<protein>
    <recommendedName>
        <fullName evidence="5">Beta-1,4-mannosyl-glycoprotein 4-beta-N-acetylglucosaminyltransferase</fullName>
    </recommendedName>
</protein>
<evidence type="ECO:0000256" key="2">
    <source>
        <dbReference type="SAM" id="Phobius"/>
    </source>
</evidence>
<dbReference type="OrthoDB" id="6474464at2759"/>
<dbReference type="AlphaFoldDB" id="A0A7M7IQA5"/>
<dbReference type="RefSeq" id="XP_016838128.1">
    <property type="nucleotide sequence ID" value="XM_016982639.2"/>
</dbReference>
<keyword evidence="2" id="KW-0812">Transmembrane</keyword>
<keyword evidence="4" id="KW-1185">Reference proteome</keyword>
<feature type="region of interest" description="Disordered" evidence="1">
    <location>
        <begin position="1"/>
        <end position="104"/>
    </location>
</feature>
<dbReference type="InterPro" id="IPR006813">
    <property type="entry name" value="Glyco_trans_17"/>
</dbReference>
<feature type="compositionally biased region" description="Low complexity" evidence="1">
    <location>
        <begin position="39"/>
        <end position="67"/>
    </location>
</feature>
<dbReference type="FunCoup" id="A0A7M7IQA5">
    <property type="interactions" value="68"/>
</dbReference>
<keyword evidence="2" id="KW-0472">Membrane</keyword>
<feature type="compositionally biased region" description="Basic residues" evidence="1">
    <location>
        <begin position="1"/>
        <end position="15"/>
    </location>
</feature>